<dbReference type="Pfam" id="PF13649">
    <property type="entry name" value="Methyltransf_25"/>
    <property type="match status" value="1"/>
</dbReference>
<dbReference type="SUPFAM" id="SSF53335">
    <property type="entry name" value="S-adenosyl-L-methionine-dependent methyltransferases"/>
    <property type="match status" value="1"/>
</dbReference>
<keyword evidence="5" id="KW-1185">Reference proteome</keyword>
<evidence type="ECO:0000313" key="4">
    <source>
        <dbReference type="EMBL" id="CBT76432.1"/>
    </source>
</evidence>
<dbReference type="InterPro" id="IPR041698">
    <property type="entry name" value="Methyltransf_25"/>
</dbReference>
<reference evidence="5" key="2">
    <citation type="submission" date="2010-07" db="EMBL/GenBank/DDBJ databases">
        <title>Complete genome sequence of Arthrobacter arilaitensis (strain DSM 16368 / CIP 108037 / JCM 13566 / Re117).</title>
        <authorList>
            <person name="Genoscope."/>
        </authorList>
    </citation>
    <scope>NUCLEOTIDE SEQUENCE [LARGE SCALE GENOMIC DNA]</scope>
    <source>
        <strain evidence="5">DSM 16368 / CIP 108037 / IAM 15318 / JCM 13566 / Re117</strain>
    </source>
</reference>
<dbReference type="EMBL" id="FQ311875">
    <property type="protein sequence ID" value="CBT76432.1"/>
    <property type="molecule type" value="Genomic_DNA"/>
</dbReference>
<dbReference type="InterPro" id="IPR029063">
    <property type="entry name" value="SAM-dependent_MTases_sf"/>
</dbReference>
<sequence length="241" mass="26690">MAADYDPRIVALYDRANPDGPDHDYYRALANRKNAQRILDLGCGTGILTVSFVSPGRSVVGVDPSPSMLAYARQRPGADNVTWIHGKATALAEGEFDFMVMTGNVAQHIIDPQWELSLNALRKAAAEGAVLAFESRNPSARAWEKWAGEAPESSQTPYGVLTEWCQTEVLDEHNVLLRSFNRFEATGELHVEENVLAFRSERQIRAQLAEAGFEVRAVYSDWKSTEFSADKPLMVFEAVAV</sequence>
<dbReference type="Gene3D" id="3.40.50.150">
    <property type="entry name" value="Vaccinia Virus protein VP39"/>
    <property type="match status" value="1"/>
</dbReference>
<dbReference type="GeneID" id="303185803"/>
<name>A0ABM9PYK8_GLUAR</name>
<proteinExistence type="predicted"/>
<evidence type="ECO:0000256" key="1">
    <source>
        <dbReference type="ARBA" id="ARBA00022603"/>
    </source>
</evidence>
<dbReference type="PANTHER" id="PTHR43861:SF1">
    <property type="entry name" value="TRANS-ACONITATE 2-METHYLTRANSFERASE"/>
    <property type="match status" value="1"/>
</dbReference>
<dbReference type="EC" id="2.1.1.-" evidence="4"/>
<gene>
    <name evidence="4" type="ordered locus">AARI_22120</name>
</gene>
<dbReference type="PANTHER" id="PTHR43861">
    <property type="entry name" value="TRANS-ACONITATE 2-METHYLTRANSFERASE-RELATED"/>
    <property type="match status" value="1"/>
</dbReference>
<keyword evidence="2 4" id="KW-0808">Transferase</keyword>
<dbReference type="GO" id="GO:0032259">
    <property type="term" value="P:methylation"/>
    <property type="evidence" value="ECO:0007669"/>
    <property type="project" value="UniProtKB-KW"/>
</dbReference>
<dbReference type="Proteomes" id="UP000006878">
    <property type="component" value="Chromosome"/>
</dbReference>
<protein>
    <submittedName>
        <fullName evidence="4">SAM-dependent methyltransferase</fullName>
        <ecNumber evidence="4">2.1.1.-</ecNumber>
    </submittedName>
</protein>
<organism evidence="4 5">
    <name type="scientific">Glutamicibacter arilaitensis (strain DSM 16368 / CIP 108037 / IAM 15318 / JCM 13566 / NCIMB 14258 / Re117)</name>
    <name type="common">Arthrobacter arilaitensis</name>
    <dbReference type="NCBI Taxonomy" id="861360"/>
    <lineage>
        <taxon>Bacteria</taxon>
        <taxon>Bacillati</taxon>
        <taxon>Actinomycetota</taxon>
        <taxon>Actinomycetes</taxon>
        <taxon>Micrococcales</taxon>
        <taxon>Micrococcaceae</taxon>
        <taxon>Glutamicibacter</taxon>
    </lineage>
</organism>
<reference evidence="5" key="1">
    <citation type="journal article" date="2010" name="PLoS ONE">
        <title>The Arthrobacter arilaitensis Re117 genome sequence reveals its genetic adaptation to the surface of cheese.</title>
        <authorList>
            <person name="Monnet C."/>
            <person name="Loux V."/>
            <person name="Gibrat J.F."/>
            <person name="Spinnler E."/>
            <person name="Barbe V."/>
            <person name="Vacherie B."/>
            <person name="Gavory F."/>
            <person name="Gourbeyre E."/>
            <person name="Siguier P."/>
            <person name="Chandler M."/>
            <person name="Elleuch R."/>
            <person name="Irlinger F."/>
            <person name="Vallaeys T."/>
        </authorList>
    </citation>
    <scope>NUCLEOTIDE SEQUENCE</scope>
    <source>
        <strain evidence="5">DSM 16368 / CIP 108037 / IAM 15318 / JCM 13566 / Re117</strain>
    </source>
</reference>
<evidence type="ECO:0000259" key="3">
    <source>
        <dbReference type="Pfam" id="PF13649"/>
    </source>
</evidence>
<dbReference type="GO" id="GO:0008168">
    <property type="term" value="F:methyltransferase activity"/>
    <property type="evidence" value="ECO:0007669"/>
    <property type="project" value="UniProtKB-KW"/>
</dbReference>
<accession>A0ABM9PYK8</accession>
<evidence type="ECO:0000256" key="2">
    <source>
        <dbReference type="ARBA" id="ARBA00022679"/>
    </source>
</evidence>
<dbReference type="RefSeq" id="WP_013349555.1">
    <property type="nucleotide sequence ID" value="NC_014550.1"/>
</dbReference>
<feature type="domain" description="Methyltransferase" evidence="3">
    <location>
        <begin position="38"/>
        <end position="125"/>
    </location>
</feature>
<keyword evidence="1 4" id="KW-0489">Methyltransferase</keyword>
<dbReference type="CDD" id="cd02440">
    <property type="entry name" value="AdoMet_MTases"/>
    <property type="match status" value="1"/>
</dbReference>
<evidence type="ECO:0000313" key="5">
    <source>
        <dbReference type="Proteomes" id="UP000006878"/>
    </source>
</evidence>